<sequence>MDPKNAYSCRVSKSCRAVTLKMVVVAVFVVSCCARRGYVVPAKHLRQQTRLYSPLHTRVEKRRGANVAAMRGNSSTGRLTDRGEAICRTMFSLRRASLPFVAVVTHSYTHTACWLHDETTQTKNYARVVASVLIVQPRPEIRKTLNNEECRALTSCQITVEKYQRPTGIQTLKSKAGICDTQCACIKQVVYRKSFQPTCYSIQSCQITVEKYQRPTGIQTLKSKAGICDTQCACIKQVVYRKSFQPTCYSIQSCQITVEKYQRPTGIQTLKSKAGICDTQCACIKQVVYRKSFQTTCYSIQSCQITVEKYQRLTGIQTQIESGDMRHSVCAYKTSCISQVFPDNVLFYTELPDNSREVSAPHWYSDTEAGQLVCKYGSREAATAYLDHVTPASQSRTTRVPLPGLQISTEARPECVGKQRHNTNEPTLAESRSCCGIPHYPTTITTMKTFPVTSSRALVSFCKKHVASLMSWSSQETHGTLSDVAPVFSRAFDALPEHAITLEEESGKPLAAIRTRTAKPRVAAGVFLHVTPPEMDVPTRHTSTTYGYFSSKGPAVAERLACSLPTKANRVQSQAGSLPDFRTGELWWTMPLIEVGFLRDLPFSPPFHPGTAPYSLQSSSPVLKTGTSSASCWLQRWRRDILIACFLMQKLFTAHDFEAPLCLPHKGLGLLTDLTAIAWKSSSACLSPTLKAVYHYRHIRQGIQNMFYNRTHDLPTWITYDSAGMKGVRETEDHRENQPINGIVRHDSHLRKSGDPGRGYHRRPKTPFACNMSSMMEIGIENGQSSNLRHSKSQRAHLAHTHYAILAGDHHLSIHHPSAISEANDHDLDSMTLNYIGKPNANVFLLNKSAFRGMLKDYIAPNLTVSSKDVCSFLTSMKQNFINQLTEEIEKHGPLKYNIWLECNYTKPEPLDEGINKRSFKTSNVPLYNIYDTEEFQPASRTLHCLILAVADFPSAGHFSRCTSSIARNSATHSFINSNSPSGPETRCNIYRLGRDHLEVSMHPESR</sequence>
<organism evidence="1 2">
    <name type="scientific">Dryococelus australis</name>
    <dbReference type="NCBI Taxonomy" id="614101"/>
    <lineage>
        <taxon>Eukaryota</taxon>
        <taxon>Metazoa</taxon>
        <taxon>Ecdysozoa</taxon>
        <taxon>Arthropoda</taxon>
        <taxon>Hexapoda</taxon>
        <taxon>Insecta</taxon>
        <taxon>Pterygota</taxon>
        <taxon>Neoptera</taxon>
        <taxon>Polyneoptera</taxon>
        <taxon>Phasmatodea</taxon>
        <taxon>Verophasmatodea</taxon>
        <taxon>Anareolatae</taxon>
        <taxon>Phasmatidae</taxon>
        <taxon>Eurycanthinae</taxon>
        <taxon>Dryococelus</taxon>
    </lineage>
</organism>
<evidence type="ECO:0000313" key="1">
    <source>
        <dbReference type="EMBL" id="KAJ8891251.1"/>
    </source>
</evidence>
<protein>
    <submittedName>
        <fullName evidence="1">Uncharacterized protein</fullName>
    </submittedName>
</protein>
<reference evidence="1 2" key="1">
    <citation type="submission" date="2023-02" db="EMBL/GenBank/DDBJ databases">
        <title>LHISI_Scaffold_Assembly.</title>
        <authorList>
            <person name="Stuart O.P."/>
            <person name="Cleave R."/>
            <person name="Magrath M.J.L."/>
            <person name="Mikheyev A.S."/>
        </authorList>
    </citation>
    <scope>NUCLEOTIDE SEQUENCE [LARGE SCALE GENOMIC DNA]</scope>
    <source>
        <strain evidence="1">Daus_M_001</strain>
        <tissue evidence="1">Leg muscle</tissue>
    </source>
</reference>
<comment type="caution">
    <text evidence="1">The sequence shown here is derived from an EMBL/GenBank/DDBJ whole genome shotgun (WGS) entry which is preliminary data.</text>
</comment>
<proteinExistence type="predicted"/>
<name>A0ABQ9I3M9_9NEOP</name>
<dbReference type="PROSITE" id="PS51257">
    <property type="entry name" value="PROKAR_LIPOPROTEIN"/>
    <property type="match status" value="1"/>
</dbReference>
<keyword evidence="2" id="KW-1185">Reference proteome</keyword>
<dbReference type="Proteomes" id="UP001159363">
    <property type="component" value="Chromosome 3"/>
</dbReference>
<gene>
    <name evidence="1" type="ORF">PR048_010767</name>
</gene>
<dbReference type="EMBL" id="JARBHB010000003">
    <property type="protein sequence ID" value="KAJ8891251.1"/>
    <property type="molecule type" value="Genomic_DNA"/>
</dbReference>
<evidence type="ECO:0000313" key="2">
    <source>
        <dbReference type="Proteomes" id="UP001159363"/>
    </source>
</evidence>
<accession>A0ABQ9I3M9</accession>